<dbReference type="RefSeq" id="WP_016193925.1">
    <property type="nucleotide sequence ID" value="NZ_AQPN01000023.1"/>
</dbReference>
<evidence type="ECO:0000313" key="1">
    <source>
        <dbReference type="EMBL" id="EOR96164.1"/>
    </source>
</evidence>
<dbReference type="OrthoDB" id="825489at2"/>
<proteinExistence type="predicted"/>
<comment type="caution">
    <text evidence="1">The sequence shown here is derived from an EMBL/GenBank/DDBJ whole genome shotgun (WGS) entry which is preliminary data.</text>
</comment>
<name>R9H4U1_9SPHI</name>
<gene>
    <name evidence="1" type="ORF">ADIARSV_0677</name>
</gene>
<dbReference type="Proteomes" id="UP000014174">
    <property type="component" value="Unassembled WGS sequence"/>
</dbReference>
<organism evidence="1 2">
    <name type="scientific">Arcticibacter svalbardensis MN12-7</name>
    <dbReference type="NCBI Taxonomy" id="1150600"/>
    <lineage>
        <taxon>Bacteria</taxon>
        <taxon>Pseudomonadati</taxon>
        <taxon>Bacteroidota</taxon>
        <taxon>Sphingobacteriia</taxon>
        <taxon>Sphingobacteriales</taxon>
        <taxon>Sphingobacteriaceae</taxon>
        <taxon>Arcticibacter</taxon>
    </lineage>
</organism>
<sequence length="134" mass="15631">MKQLAYIYFILYFFIGGKADADVHDLLKISNLVEHVKEYLNEKPDSSILEFIQIHYGAASEAADNHKKDHDEHDEDLPFQSHTCCHTLTFYVISYFDGVDFKFYPINRFDTSHYTEKTPPLLARTIWQPPQISA</sequence>
<evidence type="ECO:0000313" key="2">
    <source>
        <dbReference type="Proteomes" id="UP000014174"/>
    </source>
</evidence>
<dbReference type="AlphaFoldDB" id="R9H4U1"/>
<dbReference type="STRING" id="1150600.ADIARSV_0677"/>
<protein>
    <submittedName>
        <fullName evidence="1">Uncharacterized protein</fullName>
    </submittedName>
</protein>
<dbReference type="EMBL" id="AQPN01000023">
    <property type="protein sequence ID" value="EOR96164.1"/>
    <property type="molecule type" value="Genomic_DNA"/>
</dbReference>
<accession>R9H4U1</accession>
<reference evidence="1 2" key="1">
    <citation type="journal article" date="2013" name="Genome Announc.">
        <title>Draft Genome Sequence of Arcticibacter svalbardensis Strain MN12-7T, a Member of the Family Sphingobacteriaceae Isolated from an Arctic Soil Sample.</title>
        <authorList>
            <person name="Shivaji S."/>
            <person name="Ara S."/>
            <person name="Prasad S."/>
            <person name="Manasa B.P."/>
            <person name="Begum Z."/>
            <person name="Singh A."/>
            <person name="Kumar Pinnaka A."/>
        </authorList>
    </citation>
    <scope>NUCLEOTIDE SEQUENCE [LARGE SCALE GENOMIC DNA]</scope>
    <source>
        <strain evidence="1 2">MN12-7</strain>
    </source>
</reference>
<keyword evidence="2" id="KW-1185">Reference proteome</keyword>